<dbReference type="InterPro" id="IPR004591">
    <property type="entry name" value="Rfa1"/>
</dbReference>
<dbReference type="GO" id="GO:0003684">
    <property type="term" value="F:damaged DNA binding"/>
    <property type="evidence" value="ECO:0007669"/>
    <property type="project" value="TreeGrafter"/>
</dbReference>
<dbReference type="Proteomes" id="UP001177140">
    <property type="component" value="Unassembled WGS sequence"/>
</dbReference>
<dbReference type="EMBL" id="JAJJMA010335320">
    <property type="protein sequence ID" value="MCL7051130.1"/>
    <property type="molecule type" value="Genomic_DNA"/>
</dbReference>
<evidence type="ECO:0000256" key="7">
    <source>
        <dbReference type="ARBA" id="ARBA00022833"/>
    </source>
</evidence>
<organism evidence="17 18">
    <name type="scientific">Papaver nudicaule</name>
    <name type="common">Iceland poppy</name>
    <dbReference type="NCBI Taxonomy" id="74823"/>
    <lineage>
        <taxon>Eukaryota</taxon>
        <taxon>Viridiplantae</taxon>
        <taxon>Streptophyta</taxon>
        <taxon>Embryophyta</taxon>
        <taxon>Tracheophyta</taxon>
        <taxon>Spermatophyta</taxon>
        <taxon>Magnoliopsida</taxon>
        <taxon>Ranunculales</taxon>
        <taxon>Papaveraceae</taxon>
        <taxon>Papaveroideae</taxon>
        <taxon>Papaver</taxon>
    </lineage>
</organism>
<reference evidence="17" key="1">
    <citation type="submission" date="2022-03" db="EMBL/GenBank/DDBJ databases">
        <title>A functionally conserved STORR gene fusion in Papaver species that diverged 16.8 million years ago.</title>
        <authorList>
            <person name="Catania T."/>
        </authorList>
    </citation>
    <scope>NUCLEOTIDE SEQUENCE</scope>
    <source>
        <strain evidence="17">S-191538</strain>
    </source>
</reference>
<keyword evidence="9" id="KW-0233">DNA recombination</keyword>
<dbReference type="GO" id="GO:0043047">
    <property type="term" value="F:single-stranded telomeric DNA binding"/>
    <property type="evidence" value="ECO:0007669"/>
    <property type="project" value="TreeGrafter"/>
</dbReference>
<feature type="compositionally biased region" description="Polar residues" evidence="13">
    <location>
        <begin position="170"/>
        <end position="183"/>
    </location>
</feature>
<name>A0AA41W1H8_PAPNU</name>
<dbReference type="GO" id="GO:0005662">
    <property type="term" value="C:DNA replication factor A complex"/>
    <property type="evidence" value="ECO:0007669"/>
    <property type="project" value="TreeGrafter"/>
</dbReference>
<proteinExistence type="inferred from homology"/>
<evidence type="ECO:0000313" key="17">
    <source>
        <dbReference type="EMBL" id="MCL7051130.1"/>
    </source>
</evidence>
<dbReference type="CDD" id="cd04477">
    <property type="entry name" value="RPA1N"/>
    <property type="match status" value="1"/>
</dbReference>
<dbReference type="CDD" id="cd04475">
    <property type="entry name" value="RPA1_DBD_B"/>
    <property type="match status" value="1"/>
</dbReference>
<keyword evidence="10" id="KW-0234">DNA repair</keyword>
<keyword evidence="4 12" id="KW-0479">Metal-binding</keyword>
<evidence type="ECO:0000256" key="12">
    <source>
        <dbReference type="RuleBase" id="RU364130"/>
    </source>
</evidence>
<comment type="caution">
    <text evidence="17">The sequence shown here is derived from an EMBL/GenBank/DDBJ whole genome shotgun (WGS) entry which is preliminary data.</text>
</comment>
<dbReference type="Gene3D" id="2.40.50.140">
    <property type="entry name" value="Nucleic acid-binding proteins"/>
    <property type="match status" value="4"/>
</dbReference>
<dbReference type="PANTHER" id="PTHR23273:SF4">
    <property type="entry name" value="REPLICATION PROTEIN A OB DOMAIN-CONTAINING PROTEIN"/>
    <property type="match status" value="1"/>
</dbReference>
<keyword evidence="11 12" id="KW-0539">Nucleus</keyword>
<dbReference type="FunFam" id="2.40.50.140:FF:000064">
    <property type="entry name" value="Replication protein A subunit"/>
    <property type="match status" value="1"/>
</dbReference>
<feature type="compositionally biased region" description="Basic and acidic residues" evidence="13">
    <location>
        <begin position="160"/>
        <end position="169"/>
    </location>
</feature>
<feature type="domain" description="OB" evidence="14">
    <location>
        <begin position="253"/>
        <end position="338"/>
    </location>
</feature>
<keyword evidence="7 12" id="KW-0862">Zinc</keyword>
<dbReference type="InterPro" id="IPR031657">
    <property type="entry name" value="REPA_OB_2"/>
</dbReference>
<keyword evidence="6 12" id="KW-0863">Zinc-finger</keyword>
<keyword evidence="8 12" id="KW-0238">DNA-binding</keyword>
<dbReference type="FunFam" id="2.40.50.140:FF:000041">
    <property type="entry name" value="Replication protein A subunit"/>
    <property type="match status" value="1"/>
</dbReference>
<evidence type="ECO:0000256" key="6">
    <source>
        <dbReference type="ARBA" id="ARBA00022771"/>
    </source>
</evidence>
<keyword evidence="5" id="KW-0227">DNA damage</keyword>
<comment type="similarity">
    <text evidence="2 12">Belongs to the replication factor A protein 1 family.</text>
</comment>
<feature type="domain" description="Replication protein A OB" evidence="16">
    <location>
        <begin position="363"/>
        <end position="448"/>
    </location>
</feature>
<evidence type="ECO:0000313" key="18">
    <source>
        <dbReference type="Proteomes" id="UP001177140"/>
    </source>
</evidence>
<evidence type="ECO:0000256" key="2">
    <source>
        <dbReference type="ARBA" id="ARBA00005690"/>
    </source>
</evidence>
<dbReference type="GO" id="GO:0000724">
    <property type="term" value="P:double-strand break repair via homologous recombination"/>
    <property type="evidence" value="ECO:0007669"/>
    <property type="project" value="TreeGrafter"/>
</dbReference>
<comment type="subcellular location">
    <subcellularLocation>
        <location evidence="1 12">Nucleus</location>
    </subcellularLocation>
</comment>
<evidence type="ECO:0000256" key="8">
    <source>
        <dbReference type="ARBA" id="ARBA00023125"/>
    </source>
</evidence>
<dbReference type="GO" id="GO:0007004">
    <property type="term" value="P:telomere maintenance via telomerase"/>
    <property type="evidence" value="ECO:0007669"/>
    <property type="project" value="TreeGrafter"/>
</dbReference>
<dbReference type="CDD" id="cd04474">
    <property type="entry name" value="RPA1_DBD_A"/>
    <property type="match status" value="1"/>
</dbReference>
<evidence type="ECO:0000256" key="5">
    <source>
        <dbReference type="ARBA" id="ARBA00022763"/>
    </source>
</evidence>
<evidence type="ECO:0000256" key="9">
    <source>
        <dbReference type="ARBA" id="ARBA00023172"/>
    </source>
</evidence>
<keyword evidence="18" id="KW-1185">Reference proteome</keyword>
<gene>
    <name evidence="17" type="ORF">MKW94_009569</name>
</gene>
<dbReference type="SUPFAM" id="SSF50249">
    <property type="entry name" value="Nucleic acid-binding proteins"/>
    <property type="match status" value="4"/>
</dbReference>
<dbReference type="GO" id="GO:0006260">
    <property type="term" value="P:DNA replication"/>
    <property type="evidence" value="ECO:0007669"/>
    <property type="project" value="UniProtKB-KW"/>
</dbReference>
<evidence type="ECO:0000259" key="14">
    <source>
        <dbReference type="Pfam" id="PF01336"/>
    </source>
</evidence>
<keyword evidence="3 12" id="KW-0235">DNA replication</keyword>
<dbReference type="AlphaFoldDB" id="A0AA41W1H8"/>
<evidence type="ECO:0000256" key="3">
    <source>
        <dbReference type="ARBA" id="ARBA00022705"/>
    </source>
</evidence>
<feature type="compositionally biased region" description="Low complexity" evidence="13">
    <location>
        <begin position="140"/>
        <end position="153"/>
    </location>
</feature>
<evidence type="ECO:0000259" key="15">
    <source>
        <dbReference type="Pfam" id="PF04057"/>
    </source>
</evidence>
<evidence type="ECO:0000256" key="11">
    <source>
        <dbReference type="ARBA" id="ARBA00023242"/>
    </source>
</evidence>
<comment type="function">
    <text evidence="12">Component of the replication protein A complex (RPA) required for DNA recombination, repair and replication. The activity of RPA is mediated by single-stranded DNA binding and protein interactions. Probably involved in repair of double-strand DNA breaks (DSBs) induced by genotoxic stresses.</text>
</comment>
<evidence type="ECO:0000256" key="13">
    <source>
        <dbReference type="SAM" id="MobiDB-lite"/>
    </source>
</evidence>
<dbReference type="Pfam" id="PF04057">
    <property type="entry name" value="Rep-A_N"/>
    <property type="match status" value="1"/>
</dbReference>
<dbReference type="GO" id="GO:0006289">
    <property type="term" value="P:nucleotide-excision repair"/>
    <property type="evidence" value="ECO:0007669"/>
    <property type="project" value="TreeGrafter"/>
</dbReference>
<comment type="subunit">
    <text evidence="12">Heterotrimer of RPA1, RPA2 and RPA3 (canonical replication protein A complex).</text>
</comment>
<dbReference type="InterPro" id="IPR007199">
    <property type="entry name" value="Rep_factor-A_N"/>
</dbReference>
<dbReference type="InterPro" id="IPR004365">
    <property type="entry name" value="NA-bd_OB_tRNA"/>
</dbReference>
<evidence type="ECO:0000256" key="1">
    <source>
        <dbReference type="ARBA" id="ARBA00004123"/>
    </source>
</evidence>
<protein>
    <recommendedName>
        <fullName evidence="12">Replication protein A subunit</fullName>
    </recommendedName>
</protein>
<sequence length="539" mass="59762">MAIPNLTNNAIPIIFNGEFQGINSKPVVQVVEIKLLSTSNSSVERYRIVISDGIYTQQGMLATQKNDLVHSGTLQTGSIVELSEFVGNTVQNRNDLKVIVEKCEQIGKDLKEYGQALGSPATQSRSPMNQPWNTTGDYQSYGGSPLSSGHSPGQNVIGRDPLHLPRSDSGHQTYGSSISSSPNVGRYRSTIGHPGYPKPEPSSRLSDQIRSISSGSRPLQPPPMYINRGPIAKNEAPATIIRIAALNPYQGRWTIKARVTTKKELRRYTNARGEGKLFSFDLIDFVSGEIQVTCFNALVDQFYNQIEAGKVYFISSGSLKPASKNFNHLQNEYEITLDNTSSVQPCMEHDHTIPRQQFHFRPISDIETMGNNFMLDIIGVVSSINPTRNIVTKKGTETQKKTLQLKDMSGRSNMRDKGEFPVLAIKAGRVNEFNGRSVGMLSTSQILIEPDIPEAYRLKEWFDLEEKNMPAISLSQGTVSQIKDERLGTSEKPDWITMEATASSLKTDNFCYTSCPLIFGERQCCKKVTDVRALSGQTH</sequence>
<dbReference type="InterPro" id="IPR012340">
    <property type="entry name" value="NA-bd_OB-fold"/>
</dbReference>
<dbReference type="Pfam" id="PF01336">
    <property type="entry name" value="tRNA_anti-codon"/>
    <property type="match status" value="1"/>
</dbReference>
<dbReference type="GO" id="GO:0008270">
    <property type="term" value="F:zinc ion binding"/>
    <property type="evidence" value="ECO:0007669"/>
    <property type="project" value="UniProtKB-KW"/>
</dbReference>
<dbReference type="NCBIfam" id="TIGR00617">
    <property type="entry name" value="rpa1"/>
    <property type="match status" value="1"/>
</dbReference>
<evidence type="ECO:0000256" key="4">
    <source>
        <dbReference type="ARBA" id="ARBA00022723"/>
    </source>
</evidence>
<dbReference type="GO" id="GO:0007140">
    <property type="term" value="P:male meiotic nuclear division"/>
    <property type="evidence" value="ECO:0007669"/>
    <property type="project" value="UniProtKB-ARBA"/>
</dbReference>
<feature type="compositionally biased region" description="Polar residues" evidence="13">
    <location>
        <begin position="203"/>
        <end position="217"/>
    </location>
</feature>
<accession>A0AA41W1H8</accession>
<evidence type="ECO:0000259" key="16">
    <source>
        <dbReference type="Pfam" id="PF16900"/>
    </source>
</evidence>
<feature type="domain" description="Replication factor-A protein 1 N-terminal" evidence="15">
    <location>
        <begin position="6"/>
        <end position="106"/>
    </location>
</feature>
<feature type="region of interest" description="Disordered" evidence="13">
    <location>
        <begin position="117"/>
        <end position="223"/>
    </location>
</feature>
<evidence type="ECO:0000256" key="10">
    <source>
        <dbReference type="ARBA" id="ARBA00023204"/>
    </source>
</evidence>
<feature type="compositionally biased region" description="Polar residues" evidence="13">
    <location>
        <begin position="120"/>
        <end position="138"/>
    </location>
</feature>
<dbReference type="FunFam" id="2.40.50.140:FF:000117">
    <property type="entry name" value="Replication protein A subunit"/>
    <property type="match status" value="1"/>
</dbReference>
<dbReference type="PANTHER" id="PTHR23273">
    <property type="entry name" value="REPLICATION FACTOR A 1, RFA1"/>
    <property type="match status" value="1"/>
</dbReference>
<dbReference type="Pfam" id="PF16900">
    <property type="entry name" value="REPA_OB_2"/>
    <property type="match status" value="1"/>
</dbReference>